<comment type="caution">
    <text evidence="1">The sequence shown here is derived from an EMBL/GenBank/DDBJ whole genome shotgun (WGS) entry which is preliminary data.</text>
</comment>
<organism evidence="1 2">
    <name type="scientific">Fusicatenibacter saccharivorans</name>
    <dbReference type="NCBI Taxonomy" id="1150298"/>
    <lineage>
        <taxon>Bacteria</taxon>
        <taxon>Bacillati</taxon>
        <taxon>Bacillota</taxon>
        <taxon>Clostridia</taxon>
        <taxon>Lachnospirales</taxon>
        <taxon>Lachnospiraceae</taxon>
        <taxon>Fusicatenibacter</taxon>
    </lineage>
</organism>
<proteinExistence type="predicted"/>
<dbReference type="EMBL" id="JAFHBD010000006">
    <property type="protein sequence ID" value="MBN2952473.1"/>
    <property type="molecule type" value="Genomic_DNA"/>
</dbReference>
<dbReference type="AlphaFoldDB" id="A0A174R5K8"/>
<sequence length="161" mass="19032">MKVVWGKFGTGVDLIVCAISSYWWVSLWVNEKDAFHAYSLKTSIIVFLGIMFFLSIAAYGTVTFLLKRIYIYEWGIMLSFWGYEKKIEWEDFTVIQRYNDHFFFNISKQKDDSLFWCTYHPFTSIMIFDKFRGPGWGIIPLSADEFCELLTSYGVKYTESK</sequence>
<dbReference type="GeneID" id="79855810"/>
<reference evidence="1" key="1">
    <citation type="submission" date="2021-02" db="EMBL/GenBank/DDBJ databases">
        <title>Metagenome-assembled genomes from human diarrheal sample B26.</title>
        <authorList>
            <person name="Ateba T.P."/>
            <person name="Alayande K.A."/>
            <person name="Mwanza M."/>
        </authorList>
    </citation>
    <scope>NUCLEOTIDE SEQUENCE</scope>
    <source>
        <strain evidence="1">06WH</strain>
    </source>
</reference>
<gene>
    <name evidence="1" type="ORF">JTJ23_02495</name>
</gene>
<dbReference type="RefSeq" id="WP_055219954.1">
    <property type="nucleotide sequence ID" value="NZ_CABJFB010000008.1"/>
</dbReference>
<protein>
    <submittedName>
        <fullName evidence="1">Uncharacterized protein</fullName>
    </submittedName>
</protein>
<evidence type="ECO:0000313" key="2">
    <source>
        <dbReference type="Proteomes" id="UP000737612"/>
    </source>
</evidence>
<name>A0A174R5K8_9FIRM</name>
<evidence type="ECO:0000313" key="1">
    <source>
        <dbReference type="EMBL" id="MBN2952473.1"/>
    </source>
</evidence>
<accession>A0A174R5K8</accession>
<dbReference type="Proteomes" id="UP000737612">
    <property type="component" value="Unassembled WGS sequence"/>
</dbReference>